<evidence type="ECO:0000313" key="4">
    <source>
        <dbReference type="EMBL" id="PKC00361.1"/>
    </source>
</evidence>
<dbReference type="AlphaFoldDB" id="A0A2N0P0L5"/>
<dbReference type="VEuPathDB" id="FungiDB:RhiirFUN_001274"/>
<proteinExistence type="predicted"/>
<organism evidence="4 5">
    <name type="scientific">Rhizophagus irregularis</name>
    <dbReference type="NCBI Taxonomy" id="588596"/>
    <lineage>
        <taxon>Eukaryota</taxon>
        <taxon>Fungi</taxon>
        <taxon>Fungi incertae sedis</taxon>
        <taxon>Mucoromycota</taxon>
        <taxon>Glomeromycotina</taxon>
        <taxon>Glomeromycetes</taxon>
        <taxon>Glomerales</taxon>
        <taxon>Glomeraceae</taxon>
        <taxon>Rhizophagus</taxon>
    </lineage>
</organism>
<feature type="domain" description="Protein kinase" evidence="3">
    <location>
        <begin position="135"/>
        <end position="402"/>
    </location>
</feature>
<dbReference type="InterPro" id="IPR000719">
    <property type="entry name" value="Prot_kinase_dom"/>
</dbReference>
<dbReference type="SUPFAM" id="SSF56112">
    <property type="entry name" value="Protein kinase-like (PK-like)"/>
    <property type="match status" value="1"/>
</dbReference>
<dbReference type="Pfam" id="PF07714">
    <property type="entry name" value="PK_Tyr_Ser-Thr"/>
    <property type="match status" value="1"/>
</dbReference>
<keyword evidence="4" id="KW-0418">Kinase</keyword>
<protein>
    <submittedName>
        <fullName evidence="4">Kinase-like protein</fullName>
    </submittedName>
</protein>
<name>A0A2N0P0L5_9GLOM</name>
<evidence type="ECO:0000259" key="3">
    <source>
        <dbReference type="PROSITE" id="PS50011"/>
    </source>
</evidence>
<dbReference type="GO" id="GO:0004674">
    <property type="term" value="F:protein serine/threonine kinase activity"/>
    <property type="evidence" value="ECO:0007669"/>
    <property type="project" value="TreeGrafter"/>
</dbReference>
<dbReference type="Gene3D" id="1.10.510.10">
    <property type="entry name" value="Transferase(Phosphotransferase) domain 1"/>
    <property type="match status" value="1"/>
</dbReference>
<keyword evidence="4" id="KW-0808">Transferase</keyword>
<dbReference type="Proteomes" id="UP000232722">
    <property type="component" value="Unassembled WGS sequence"/>
</dbReference>
<dbReference type="InterPro" id="IPR051681">
    <property type="entry name" value="Ser/Thr_Kinases-Pseudokinases"/>
</dbReference>
<comment type="caution">
    <text evidence="4">The sequence shown here is derived from an EMBL/GenBank/DDBJ whole genome shotgun (WGS) entry which is preliminary data.</text>
</comment>
<dbReference type="EMBL" id="LLXJ01001891">
    <property type="protein sequence ID" value="PKC00361.1"/>
    <property type="molecule type" value="Genomic_DNA"/>
</dbReference>
<accession>A0A2N0P0L5</accession>
<dbReference type="VEuPathDB" id="FungiDB:RhiirA1_470013"/>
<dbReference type="PANTHER" id="PTHR44329">
    <property type="entry name" value="SERINE/THREONINE-PROTEIN KINASE TNNI3K-RELATED"/>
    <property type="match status" value="1"/>
</dbReference>
<keyword evidence="1" id="KW-0547">Nucleotide-binding</keyword>
<dbReference type="GO" id="GO:0005524">
    <property type="term" value="F:ATP binding"/>
    <property type="evidence" value="ECO:0007669"/>
    <property type="project" value="UniProtKB-KW"/>
</dbReference>
<evidence type="ECO:0000313" key="5">
    <source>
        <dbReference type="Proteomes" id="UP000232722"/>
    </source>
</evidence>
<reference evidence="4 5" key="1">
    <citation type="submission" date="2016-04" db="EMBL/GenBank/DDBJ databases">
        <title>Genome analyses suggest a sexual origin of heterokaryosis in a supposedly ancient asexual fungus.</title>
        <authorList>
            <person name="Ropars J."/>
            <person name="Sedzielewska K."/>
            <person name="Noel J."/>
            <person name="Charron P."/>
            <person name="Farinelli L."/>
            <person name="Marton T."/>
            <person name="Kruger M."/>
            <person name="Pelin A."/>
            <person name="Brachmann A."/>
            <person name="Corradi N."/>
        </authorList>
    </citation>
    <scope>NUCLEOTIDE SEQUENCE [LARGE SCALE GENOMIC DNA]</scope>
    <source>
        <strain evidence="4 5">A5</strain>
    </source>
</reference>
<dbReference type="VEuPathDB" id="FungiDB:RhiirA1_474963"/>
<dbReference type="InterPro" id="IPR001245">
    <property type="entry name" value="Ser-Thr/Tyr_kinase_cat_dom"/>
</dbReference>
<gene>
    <name evidence="4" type="ORF">RhiirA5_428302</name>
</gene>
<evidence type="ECO:0000256" key="1">
    <source>
        <dbReference type="ARBA" id="ARBA00022741"/>
    </source>
</evidence>
<dbReference type="VEuPathDB" id="FungiDB:FUN_023199"/>
<dbReference type="PANTHER" id="PTHR44329:SF298">
    <property type="entry name" value="MIXED LINEAGE KINASE DOMAIN-LIKE PROTEIN"/>
    <property type="match status" value="1"/>
</dbReference>
<evidence type="ECO:0000256" key="2">
    <source>
        <dbReference type="ARBA" id="ARBA00022840"/>
    </source>
</evidence>
<sequence length="590" mass="68339">MSSNRNKLVSAAINRAYILIDYDKNEEEQYESIKQIILTDESLTNNEKLGAINIISKDFDGFKILDNKGTKRNCVNCQKECLAELYCEHCVRNYLEAQFSKWTSGNEKIDSIIQKCQMETVSPDKIIEWIPYNNLQNIKYLTKGGCSEIYTADWIDGRYEEWDSKEKQLKRVCAHVVVLKKLENIENTNRNWFNETRSHFAISNKYGSVVQCYGLTKDPSNGNYILVMNKMKMSLREYLRQNSNNLTWKRKIQIADDIIFALFNIHEEKLIHRDLHSGNILFNEDSQIFYICDLGFCGPADVPLNGTYGNLPYIAPEIIGGKETTPASDIYSIGMLMWEISSGQPPFINSDNDFDLALKIINGMRPKIIPGTPLKYKKLMEQCWDADSTKRPNIFHLDNEIFEINKLYYQNDNDEQLNCLNINDMNISLNLANSLISSFSKIHIFGEMPEPRNFTEEEQEEAYYSIQQDLIVPDSKYISGYKPENNDSKVIIGKNAKDESERIYSNNLENENFRKIKLSKDKEIQIDNKGAFNYIRKNYVTNTSMNDDDDDDIYNNPNLHSEEQDELEIFEGKLYKHISTKAISICTRGV</sequence>
<dbReference type="PROSITE" id="PS50011">
    <property type="entry name" value="PROTEIN_KINASE_DOM"/>
    <property type="match status" value="1"/>
</dbReference>
<dbReference type="InterPro" id="IPR011009">
    <property type="entry name" value="Kinase-like_dom_sf"/>
</dbReference>
<reference evidence="4 5" key="2">
    <citation type="submission" date="2017-09" db="EMBL/GenBank/DDBJ databases">
        <title>Extensive intraspecific genome diversity in a model arbuscular mycorrhizal fungus.</title>
        <authorList>
            <person name="Chen E.C."/>
            <person name="Morin E."/>
            <person name="Beaudet D."/>
            <person name="Noel J."/>
            <person name="Ndikumana S."/>
            <person name="Charron P."/>
            <person name="St-Onge C."/>
            <person name="Giorgi J."/>
            <person name="Grigoriev I.V."/>
            <person name="Roux C."/>
            <person name="Martin F.M."/>
            <person name="Corradi N."/>
        </authorList>
    </citation>
    <scope>NUCLEOTIDE SEQUENCE [LARGE SCALE GENOMIC DNA]</scope>
    <source>
        <strain evidence="4 5">A5</strain>
    </source>
</reference>
<keyword evidence="2" id="KW-0067">ATP-binding</keyword>